<feature type="binding site" evidence="6">
    <location>
        <position position="7"/>
    </location>
    <ligand>
        <name>Zn(2+)</name>
        <dbReference type="ChEBI" id="CHEBI:29105"/>
    </ligand>
</feature>
<organism evidence="8 9">
    <name type="scientific">Caldisphaera lagunensis (strain DSM 15908 / JCM 11604 / ANMR 0165 / IC-154)</name>
    <dbReference type="NCBI Taxonomy" id="1056495"/>
    <lineage>
        <taxon>Archaea</taxon>
        <taxon>Thermoproteota</taxon>
        <taxon>Thermoprotei</taxon>
        <taxon>Acidilobales</taxon>
        <taxon>Caldisphaeraceae</taxon>
        <taxon>Caldisphaera</taxon>
    </lineage>
</organism>
<keyword evidence="3 6" id="KW-0863">Zinc-finger</keyword>
<comment type="function">
    <text evidence="6">Binds to the 23S rRNA.</text>
</comment>
<dbReference type="Pfam" id="PF01246">
    <property type="entry name" value="Ribosomal_L24e"/>
    <property type="match status" value="1"/>
</dbReference>
<dbReference type="GO" id="GO:0019843">
    <property type="term" value="F:rRNA binding"/>
    <property type="evidence" value="ECO:0007669"/>
    <property type="project" value="UniProtKB-UniRule"/>
</dbReference>
<evidence type="ECO:0000256" key="2">
    <source>
        <dbReference type="ARBA" id="ARBA00022730"/>
    </source>
</evidence>
<proteinExistence type="inferred from homology"/>
<dbReference type="GO" id="GO:0005840">
    <property type="term" value="C:ribosome"/>
    <property type="evidence" value="ECO:0007669"/>
    <property type="project" value="UniProtKB-KW"/>
</dbReference>
<keyword evidence="4 6" id="KW-0862">Zinc</keyword>
<evidence type="ECO:0000256" key="3">
    <source>
        <dbReference type="ARBA" id="ARBA00022771"/>
    </source>
</evidence>
<dbReference type="GO" id="GO:0006412">
    <property type="term" value="P:translation"/>
    <property type="evidence" value="ECO:0007669"/>
    <property type="project" value="UniProtKB-UniRule"/>
</dbReference>
<sequence>MPKEMICSFCGGIVEPGTGKMYIGPRGEIMWFCSSKCYKNSIKLGRKSRKLKWVTKLSKKLI</sequence>
<dbReference type="STRING" id="1056495.Calag_0437"/>
<feature type="binding site" evidence="6">
    <location>
        <position position="33"/>
    </location>
    <ligand>
        <name>Zn(2+)</name>
        <dbReference type="ChEBI" id="CHEBI:29105"/>
    </ligand>
</feature>
<dbReference type="FunCoup" id="L0AAZ8">
    <property type="interactions" value="62"/>
</dbReference>
<evidence type="ECO:0000256" key="5">
    <source>
        <dbReference type="ARBA" id="ARBA00022884"/>
    </source>
</evidence>
<dbReference type="Gene3D" id="2.30.170.20">
    <property type="entry name" value="Ribosomal protein L24e"/>
    <property type="match status" value="1"/>
</dbReference>
<comment type="similarity">
    <text evidence="1 6">Belongs to the eukaryotic ribosomal protein eL24 family.</text>
</comment>
<keyword evidence="2 6" id="KW-0699">rRNA-binding</keyword>
<keyword evidence="9" id="KW-1185">Reference proteome</keyword>
<accession>L0AAZ8</accession>
<comment type="subunit">
    <text evidence="6">Part of the 50S ribosomal subunit. Forms a cluster with proteins L3 and L14.</text>
</comment>
<gene>
    <name evidence="6" type="primary">rpl24e</name>
    <name evidence="8" type="ordered locus">Calag_0437</name>
</gene>
<dbReference type="CDD" id="cd00472">
    <property type="entry name" value="Ribosomal_L24e_L24"/>
    <property type="match status" value="1"/>
</dbReference>
<keyword evidence="6 8" id="KW-0689">Ribosomal protein</keyword>
<evidence type="ECO:0000313" key="8">
    <source>
        <dbReference type="EMBL" id="AFZ70205.1"/>
    </source>
</evidence>
<dbReference type="HOGENOM" id="CLU_190191_0_0_2"/>
<dbReference type="GO" id="GO:1990904">
    <property type="term" value="C:ribonucleoprotein complex"/>
    <property type="evidence" value="ECO:0007669"/>
    <property type="project" value="UniProtKB-KW"/>
</dbReference>
<dbReference type="GO" id="GO:0008270">
    <property type="term" value="F:zinc ion binding"/>
    <property type="evidence" value="ECO:0007669"/>
    <property type="project" value="UniProtKB-UniRule"/>
</dbReference>
<evidence type="ECO:0000256" key="6">
    <source>
        <dbReference type="HAMAP-Rule" id="MF_00773"/>
    </source>
</evidence>
<dbReference type="InterPro" id="IPR000988">
    <property type="entry name" value="Ribosomal_eL24-rel_N"/>
</dbReference>
<feature type="domain" description="TRASH" evidence="7">
    <location>
        <begin position="7"/>
        <end position="45"/>
    </location>
</feature>
<dbReference type="KEGG" id="clg:Calag_0437"/>
<feature type="binding site" evidence="6">
    <location>
        <position position="37"/>
    </location>
    <ligand>
        <name>Zn(2+)</name>
        <dbReference type="ChEBI" id="CHEBI:29105"/>
    </ligand>
</feature>
<dbReference type="AlphaFoldDB" id="L0AAZ8"/>
<dbReference type="Proteomes" id="UP000010469">
    <property type="component" value="Chromosome"/>
</dbReference>
<dbReference type="SUPFAM" id="SSF57716">
    <property type="entry name" value="Glucocorticoid receptor-like (DNA-binding domain)"/>
    <property type="match status" value="1"/>
</dbReference>
<dbReference type="eggNOG" id="arCOG01950">
    <property type="taxonomic scope" value="Archaea"/>
</dbReference>
<reference evidence="9" key="1">
    <citation type="submission" date="2012-03" db="EMBL/GenBank/DDBJ databases">
        <title>Complete genome of Caldisphaera lagunensis DSM 15908.</title>
        <authorList>
            <person name="Lucas S."/>
            <person name="Copeland A."/>
            <person name="Lapidus A."/>
            <person name="Glavina del Rio T."/>
            <person name="Dalin E."/>
            <person name="Tice H."/>
            <person name="Bruce D."/>
            <person name="Goodwin L."/>
            <person name="Pitluck S."/>
            <person name="Peters L."/>
            <person name="Mikhailova N."/>
            <person name="Teshima H."/>
            <person name="Kyrpides N."/>
            <person name="Mavromatis K."/>
            <person name="Ivanova N."/>
            <person name="Brettin T."/>
            <person name="Detter J.C."/>
            <person name="Han C."/>
            <person name="Larimer F."/>
            <person name="Land M."/>
            <person name="Hauser L."/>
            <person name="Markowitz V."/>
            <person name="Cheng J.-F."/>
            <person name="Hugenholtz P."/>
            <person name="Woyke T."/>
            <person name="Wu D."/>
            <person name="Spring S."/>
            <person name="Schroeder M."/>
            <person name="Brambilla E."/>
            <person name="Klenk H.-P."/>
            <person name="Eisen J.A."/>
        </authorList>
    </citation>
    <scope>NUCLEOTIDE SEQUENCE [LARGE SCALE GENOMIC DNA]</scope>
    <source>
        <strain evidence="9">DSM 15908 / JCM 11604 / IC-154</strain>
    </source>
</reference>
<name>L0AAZ8_CALLD</name>
<protein>
    <recommendedName>
        <fullName evidence="6">Large ribosomal subunit protein eL24</fullName>
    </recommendedName>
</protein>
<keyword evidence="6" id="KW-0479">Metal-binding</keyword>
<dbReference type="GO" id="GO:0003735">
    <property type="term" value="F:structural constituent of ribosome"/>
    <property type="evidence" value="ECO:0007669"/>
    <property type="project" value="InterPro"/>
</dbReference>
<dbReference type="SMART" id="SM00746">
    <property type="entry name" value="TRASH"/>
    <property type="match status" value="1"/>
</dbReference>
<dbReference type="InParanoid" id="L0AAZ8"/>
<dbReference type="OrthoDB" id="55506at2157"/>
<evidence type="ECO:0000259" key="7">
    <source>
        <dbReference type="SMART" id="SM00746"/>
    </source>
</evidence>
<comment type="cofactor">
    <cofactor evidence="6">
        <name>Zn(2+)</name>
        <dbReference type="ChEBI" id="CHEBI:29105"/>
    </cofactor>
    <text evidence="6">Binds 1 zinc ion per subunit.</text>
</comment>
<feature type="zinc finger region" description="C4-type" evidence="6">
    <location>
        <begin position="7"/>
        <end position="37"/>
    </location>
</feature>
<keyword evidence="5 6" id="KW-0694">RNA-binding</keyword>
<dbReference type="NCBIfam" id="NF034186">
    <property type="entry name" value="PRK14891.1-1"/>
    <property type="match status" value="1"/>
</dbReference>
<evidence type="ECO:0000256" key="4">
    <source>
        <dbReference type="ARBA" id="ARBA00022833"/>
    </source>
</evidence>
<evidence type="ECO:0000313" key="9">
    <source>
        <dbReference type="Proteomes" id="UP000010469"/>
    </source>
</evidence>
<dbReference type="HAMAP" id="MF_00773">
    <property type="entry name" value="Ribosomal_eL24"/>
    <property type="match status" value="1"/>
</dbReference>
<evidence type="ECO:0000256" key="1">
    <source>
        <dbReference type="ARBA" id="ARBA00005647"/>
    </source>
</evidence>
<feature type="binding site" evidence="6">
    <location>
        <position position="10"/>
    </location>
    <ligand>
        <name>Zn(2+)</name>
        <dbReference type="ChEBI" id="CHEBI:29105"/>
    </ligand>
</feature>
<dbReference type="RefSeq" id="WP_015232103.1">
    <property type="nucleotide sequence ID" value="NC_019791.1"/>
</dbReference>
<dbReference type="InterPro" id="IPR055345">
    <property type="entry name" value="Ribosomal_eL24-rel_arc"/>
</dbReference>
<dbReference type="InterPro" id="IPR011017">
    <property type="entry name" value="TRASH_dom"/>
</dbReference>
<dbReference type="EMBL" id="CP003378">
    <property type="protein sequence ID" value="AFZ70205.1"/>
    <property type="molecule type" value="Genomic_DNA"/>
</dbReference>
<dbReference type="InterPro" id="IPR038630">
    <property type="entry name" value="L24e/L24_sf"/>
</dbReference>
<keyword evidence="6" id="KW-0687">Ribonucleoprotein</keyword>
<dbReference type="GeneID" id="14211697"/>